<dbReference type="SUPFAM" id="SSF50044">
    <property type="entry name" value="SH3-domain"/>
    <property type="match status" value="1"/>
</dbReference>
<evidence type="ECO:0000259" key="7">
    <source>
        <dbReference type="PROSITE" id="PS50238"/>
    </source>
</evidence>
<dbReference type="GO" id="GO:0007165">
    <property type="term" value="P:signal transduction"/>
    <property type="evidence" value="ECO:0007669"/>
    <property type="project" value="InterPro"/>
</dbReference>
<dbReference type="PANTHER" id="PTHR12552">
    <property type="entry name" value="OLIGOPHRENIN 1"/>
    <property type="match status" value="1"/>
</dbReference>
<feature type="domain" description="SH3" evidence="6">
    <location>
        <begin position="574"/>
        <end position="632"/>
    </location>
</feature>
<dbReference type="GeneTree" id="ENSGT00940000157254"/>
<accession>A0A8C7J171</accession>
<dbReference type="CDD" id="cd01249">
    <property type="entry name" value="BAR-PH_GRAF_family"/>
    <property type="match status" value="1"/>
</dbReference>
<dbReference type="Pfam" id="PF00620">
    <property type="entry name" value="RhoGAP"/>
    <property type="match status" value="1"/>
</dbReference>
<keyword evidence="2" id="KW-0343">GTPase activation</keyword>
<evidence type="ECO:0000259" key="6">
    <source>
        <dbReference type="PROSITE" id="PS50002"/>
    </source>
</evidence>
<dbReference type="InterPro" id="IPR001452">
    <property type="entry name" value="SH3_domain"/>
</dbReference>
<name>A0A8C7J171_ONCKI</name>
<dbReference type="AlphaFoldDB" id="A0A8C7J171"/>
<dbReference type="Pfam" id="PF14604">
    <property type="entry name" value="SH3_9"/>
    <property type="match status" value="1"/>
</dbReference>
<dbReference type="CDD" id="cd11882">
    <property type="entry name" value="SH3_GRAF-like"/>
    <property type="match status" value="1"/>
</dbReference>
<dbReference type="Proteomes" id="UP000694557">
    <property type="component" value="Unassembled WGS sequence"/>
</dbReference>
<dbReference type="SUPFAM" id="SSF50729">
    <property type="entry name" value="PH domain-like"/>
    <property type="match status" value="1"/>
</dbReference>
<dbReference type="InterPro" id="IPR000198">
    <property type="entry name" value="RhoGAP_dom"/>
</dbReference>
<dbReference type="InterPro" id="IPR027267">
    <property type="entry name" value="AH/BAR_dom_sf"/>
</dbReference>
<dbReference type="InterPro" id="IPR047234">
    <property type="entry name" value="GRAF_fam"/>
</dbReference>
<dbReference type="Gene3D" id="2.30.30.40">
    <property type="entry name" value="SH3 Domains"/>
    <property type="match status" value="1"/>
</dbReference>
<dbReference type="SUPFAM" id="SSF103657">
    <property type="entry name" value="BAR/IMD domain-like"/>
    <property type="match status" value="1"/>
</dbReference>
<dbReference type="Gene3D" id="2.30.29.30">
    <property type="entry name" value="Pleckstrin-homology domain (PH domain)/Phosphotyrosine-binding domain (PTB)"/>
    <property type="match status" value="1"/>
</dbReference>
<feature type="domain" description="Rho-GAP" evidence="7">
    <location>
        <begin position="302"/>
        <end position="486"/>
    </location>
</feature>
<dbReference type="Ensembl" id="ENSOKIT00005087314.1">
    <property type="protein sequence ID" value="ENSOKIP00005081810.1"/>
    <property type="gene ID" value="ENSOKIG00005034922.1"/>
</dbReference>
<keyword evidence="4" id="KW-0175">Coiled coil</keyword>
<evidence type="ECO:0000313" key="9">
    <source>
        <dbReference type="Proteomes" id="UP000694557"/>
    </source>
</evidence>
<dbReference type="GO" id="GO:0005096">
    <property type="term" value="F:GTPase activator activity"/>
    <property type="evidence" value="ECO:0007669"/>
    <property type="project" value="UniProtKB-KW"/>
</dbReference>
<dbReference type="GO" id="GO:0005829">
    <property type="term" value="C:cytosol"/>
    <property type="evidence" value="ECO:0007669"/>
    <property type="project" value="UniProtKB-ARBA"/>
</dbReference>
<dbReference type="Gene3D" id="1.10.555.10">
    <property type="entry name" value="Rho GTPase activation protein"/>
    <property type="match status" value="1"/>
</dbReference>
<dbReference type="SUPFAM" id="SSF48350">
    <property type="entry name" value="GTPase activation domain, GAP"/>
    <property type="match status" value="1"/>
</dbReference>
<proteinExistence type="predicted"/>
<evidence type="ECO:0000256" key="4">
    <source>
        <dbReference type="SAM" id="Coils"/>
    </source>
</evidence>
<dbReference type="PROSITE" id="PS50238">
    <property type="entry name" value="RHOGAP"/>
    <property type="match status" value="1"/>
</dbReference>
<dbReference type="InterPro" id="IPR036028">
    <property type="entry name" value="SH3-like_dom_sf"/>
</dbReference>
<feature type="compositionally biased region" description="Polar residues" evidence="5">
    <location>
        <begin position="526"/>
        <end position="539"/>
    </location>
</feature>
<dbReference type="Pfam" id="PF16746">
    <property type="entry name" value="BAR_3"/>
    <property type="match status" value="1"/>
</dbReference>
<keyword evidence="9" id="KW-1185">Reference proteome</keyword>
<evidence type="ECO:0000256" key="5">
    <source>
        <dbReference type="SAM" id="MobiDB-lite"/>
    </source>
</evidence>
<dbReference type="InterPro" id="IPR047225">
    <property type="entry name" value="PH_GRAF"/>
</dbReference>
<dbReference type="PANTHER" id="PTHR12552:SF4">
    <property type="entry name" value="RHO GTPASE-ACTIVATING PROTEIN 26"/>
    <property type="match status" value="1"/>
</dbReference>
<sequence>MERYLSTAKRKFAESLNEFKFQCIGDAETDDEICIAKSLQEFAGVLQNLEDERTRMIENANDVLIMPLERFRKEQISAAKEAKKKYDKETEKYCAVLEKHLSLSAKKKEAHLHEADSQVDHVRQHFYEVSLEYVFKVQEVQERKMFDFVEPLLAFLQGLFTYYHHGYELAKDFNHFKTDLTISIQNTRNRFESTRSEVECLMRKMKENPMNTRASAMTPWRDICLYRRNVSSFVSTWVKYYCTYHREPKRVTMVLFDQKSGGKVGEEESFTLKSCTRRKTDSIEKRFCFDVEGVDRVVLTMVQLDVVGFNVVKKFIYAVETRGIDEQGLYRIVGVNSRVQKLLGLAMDPKTCADVELDSTEWEIKTITSAIKFYLRMLPAPLMTYQYQRSFIKAAKRDNQEARITEIHSIVHWLPEKNRQMLDLLTKHLANVANHHQQNLMTVANLGVVFGPTLLRPQEETVAAIMDIKFQNIVVEILIENHERIFNDMPVPGGGPANLQLNLQPRRRSTESKAPSCSERPLTLFHTPTHSQKGGHNSLSSSHTPFLIMTNSLLHCDSSELDYNMLFSLPLCSVPGRQARALYACKAEHHSELSFIAGTTFENVHSSREPGWLEGTLDGRTGLIPENYVEFV</sequence>
<dbReference type="SMART" id="SM00326">
    <property type="entry name" value="SH3"/>
    <property type="match status" value="1"/>
</dbReference>
<feature type="coiled-coil region" evidence="4">
    <location>
        <begin position="39"/>
        <end position="92"/>
    </location>
</feature>
<reference evidence="8" key="1">
    <citation type="submission" date="2025-08" db="UniProtKB">
        <authorList>
            <consortium name="Ensembl"/>
        </authorList>
    </citation>
    <scope>IDENTIFICATION</scope>
</reference>
<gene>
    <name evidence="8" type="primary">ARHGAP26</name>
</gene>
<dbReference type="InterPro" id="IPR008936">
    <property type="entry name" value="Rho_GTPase_activation_prot"/>
</dbReference>
<dbReference type="InterPro" id="IPR011993">
    <property type="entry name" value="PH-like_dom_sf"/>
</dbReference>
<evidence type="ECO:0000256" key="1">
    <source>
        <dbReference type="ARBA" id="ARBA00022443"/>
    </source>
</evidence>
<reference evidence="8" key="2">
    <citation type="submission" date="2025-09" db="UniProtKB">
        <authorList>
            <consortium name="Ensembl"/>
        </authorList>
    </citation>
    <scope>IDENTIFICATION</scope>
</reference>
<evidence type="ECO:0000313" key="8">
    <source>
        <dbReference type="Ensembl" id="ENSOKIP00005081810.1"/>
    </source>
</evidence>
<feature type="region of interest" description="Disordered" evidence="5">
    <location>
        <begin position="506"/>
        <end position="539"/>
    </location>
</feature>
<dbReference type="SMART" id="SM00324">
    <property type="entry name" value="RhoGAP"/>
    <property type="match status" value="1"/>
</dbReference>
<dbReference type="InterPro" id="IPR004148">
    <property type="entry name" value="BAR_dom"/>
</dbReference>
<organism evidence="8 9">
    <name type="scientific">Oncorhynchus kisutch</name>
    <name type="common">Coho salmon</name>
    <name type="synonym">Salmo kisutch</name>
    <dbReference type="NCBI Taxonomy" id="8019"/>
    <lineage>
        <taxon>Eukaryota</taxon>
        <taxon>Metazoa</taxon>
        <taxon>Chordata</taxon>
        <taxon>Craniata</taxon>
        <taxon>Vertebrata</taxon>
        <taxon>Euteleostomi</taxon>
        <taxon>Actinopterygii</taxon>
        <taxon>Neopterygii</taxon>
        <taxon>Teleostei</taxon>
        <taxon>Protacanthopterygii</taxon>
        <taxon>Salmoniformes</taxon>
        <taxon>Salmonidae</taxon>
        <taxon>Salmoninae</taxon>
        <taxon>Oncorhynchus</taxon>
    </lineage>
</organism>
<evidence type="ECO:0000256" key="2">
    <source>
        <dbReference type="ARBA" id="ARBA00022468"/>
    </source>
</evidence>
<dbReference type="PROSITE" id="PS50002">
    <property type="entry name" value="SH3"/>
    <property type="match status" value="1"/>
</dbReference>
<evidence type="ECO:0000256" key="3">
    <source>
        <dbReference type="PROSITE-ProRule" id="PRU00192"/>
    </source>
</evidence>
<keyword evidence="1 3" id="KW-0728">SH3 domain</keyword>
<protein>
    <submittedName>
        <fullName evidence="8">Rho GTPase activating protein 26</fullName>
    </submittedName>
</protein>
<dbReference type="Gene3D" id="1.20.1270.60">
    <property type="entry name" value="Arfaptin homology (AH) domain/BAR domain"/>
    <property type="match status" value="1"/>
</dbReference>